<organism evidence="1 2">
    <name type="scientific">Thermomonas beijingensis</name>
    <dbReference type="NCBI Taxonomy" id="2872701"/>
    <lineage>
        <taxon>Bacteria</taxon>
        <taxon>Pseudomonadati</taxon>
        <taxon>Pseudomonadota</taxon>
        <taxon>Gammaproteobacteria</taxon>
        <taxon>Lysobacterales</taxon>
        <taxon>Lysobacteraceae</taxon>
        <taxon>Thermomonas</taxon>
    </lineage>
</organism>
<proteinExistence type="predicted"/>
<sequence>MTVICWHCQQETTRDHALRIAEDKFRLTWENWDGWRFSGRYQIAPSKAGHITPERLLGLLWEEQTRASMRRSCPQSAQVVRLAARERFDGQA</sequence>
<name>A0ABS7TG26_9GAMM</name>
<dbReference type="EMBL" id="JAIQDJ010000007">
    <property type="protein sequence ID" value="MBZ4186778.1"/>
    <property type="molecule type" value="Genomic_DNA"/>
</dbReference>
<reference evidence="1" key="1">
    <citation type="submission" date="2021-09" db="EMBL/GenBank/DDBJ databases">
        <authorList>
            <person name="Wu T."/>
            <person name="Guo S.Z."/>
        </authorList>
    </citation>
    <scope>NUCLEOTIDE SEQUENCE</scope>
    <source>
        <strain evidence="1">RSS-23</strain>
    </source>
</reference>
<gene>
    <name evidence="1" type="ORF">K7B09_10650</name>
</gene>
<comment type="caution">
    <text evidence="1">The sequence shown here is derived from an EMBL/GenBank/DDBJ whole genome shotgun (WGS) entry which is preliminary data.</text>
</comment>
<dbReference type="Proteomes" id="UP001430290">
    <property type="component" value="Unassembled WGS sequence"/>
</dbReference>
<evidence type="ECO:0000313" key="1">
    <source>
        <dbReference type="EMBL" id="MBZ4186778.1"/>
    </source>
</evidence>
<accession>A0ABS7TG26</accession>
<evidence type="ECO:0000313" key="2">
    <source>
        <dbReference type="Proteomes" id="UP001430290"/>
    </source>
</evidence>
<keyword evidence="2" id="KW-1185">Reference proteome</keyword>
<dbReference type="RefSeq" id="WP_223629461.1">
    <property type="nucleotide sequence ID" value="NZ_JAIQDJ010000007.1"/>
</dbReference>
<protein>
    <submittedName>
        <fullName evidence="1">Uncharacterized protein</fullName>
    </submittedName>
</protein>